<evidence type="ECO:0000313" key="4">
    <source>
        <dbReference type="EMBL" id="KAE9597546.1"/>
    </source>
</evidence>
<accession>A0A6A4NV77</accession>
<dbReference type="OrthoDB" id="49605at2759"/>
<reference evidence="5" key="1">
    <citation type="journal article" date="2020" name="Nat. Commun.">
        <title>Genome sequence of the cluster root forming white lupin.</title>
        <authorList>
            <person name="Hufnagel B."/>
            <person name="Marques A."/>
            <person name="Soriano A."/>
            <person name="Marques L."/>
            <person name="Divol F."/>
            <person name="Doumas P."/>
            <person name="Sallet E."/>
            <person name="Mancinotti D."/>
            <person name="Carrere S."/>
            <person name="Marande W."/>
            <person name="Arribat S."/>
            <person name="Keller J."/>
            <person name="Huneau C."/>
            <person name="Blein T."/>
            <person name="Aime D."/>
            <person name="Laguerre M."/>
            <person name="Taylor J."/>
            <person name="Schubert V."/>
            <person name="Nelson M."/>
            <person name="Geu-Flores F."/>
            <person name="Crespi M."/>
            <person name="Gallardo-Guerrero K."/>
            <person name="Delaux P.-M."/>
            <person name="Salse J."/>
            <person name="Berges H."/>
            <person name="Guyot R."/>
            <person name="Gouzy J."/>
            <person name="Peret B."/>
        </authorList>
    </citation>
    <scope>NUCLEOTIDE SEQUENCE [LARGE SCALE GENOMIC DNA]</scope>
    <source>
        <strain evidence="5">cv. Amiga</strain>
    </source>
</reference>
<evidence type="ECO:0000256" key="2">
    <source>
        <dbReference type="SAM" id="MobiDB-lite"/>
    </source>
</evidence>
<name>A0A6A4NV77_LUPAL</name>
<dbReference type="SUPFAM" id="SSF143503">
    <property type="entry name" value="PUG domain-like"/>
    <property type="match status" value="1"/>
</dbReference>
<dbReference type="PANTHER" id="PTHR47694:SF1">
    <property type="entry name" value="PLANT UBX DOMAIN-CONTAINING PROTEIN 2"/>
    <property type="match status" value="1"/>
</dbReference>
<dbReference type="InterPro" id="IPR013087">
    <property type="entry name" value="Znf_C2H2_type"/>
</dbReference>
<dbReference type="GO" id="GO:0008270">
    <property type="term" value="F:zinc ion binding"/>
    <property type="evidence" value="ECO:0007669"/>
    <property type="project" value="UniProtKB-KW"/>
</dbReference>
<protein>
    <submittedName>
        <fullName evidence="4">Putative transcription factor C2H2 family</fullName>
    </submittedName>
</protein>
<keyword evidence="1" id="KW-0479">Metal-binding</keyword>
<gene>
    <name evidence="4" type="ORF">Lalb_Chr16g0387681</name>
</gene>
<dbReference type="GO" id="GO:0050832">
    <property type="term" value="P:defense response to fungus"/>
    <property type="evidence" value="ECO:0007669"/>
    <property type="project" value="TreeGrafter"/>
</dbReference>
<dbReference type="PANTHER" id="PTHR47694">
    <property type="entry name" value="PLANT UBX DOMAIN-CONTAINING PROTEIN 2"/>
    <property type="match status" value="1"/>
</dbReference>
<organism evidence="4 5">
    <name type="scientific">Lupinus albus</name>
    <name type="common">White lupine</name>
    <name type="synonym">Lupinus termis</name>
    <dbReference type="NCBI Taxonomy" id="3870"/>
    <lineage>
        <taxon>Eukaryota</taxon>
        <taxon>Viridiplantae</taxon>
        <taxon>Streptophyta</taxon>
        <taxon>Embryophyta</taxon>
        <taxon>Tracheophyta</taxon>
        <taxon>Spermatophyta</taxon>
        <taxon>Magnoliopsida</taxon>
        <taxon>eudicotyledons</taxon>
        <taxon>Gunneridae</taxon>
        <taxon>Pentapetalae</taxon>
        <taxon>rosids</taxon>
        <taxon>fabids</taxon>
        <taxon>Fabales</taxon>
        <taxon>Fabaceae</taxon>
        <taxon>Papilionoideae</taxon>
        <taxon>50 kb inversion clade</taxon>
        <taxon>genistoids sensu lato</taxon>
        <taxon>core genistoids</taxon>
        <taxon>Genisteae</taxon>
        <taxon>Lupinus</taxon>
    </lineage>
</organism>
<keyword evidence="1" id="KW-0862">Zinc</keyword>
<comment type="caution">
    <text evidence="4">The sequence shown here is derived from an EMBL/GenBank/DDBJ whole genome shotgun (WGS) entry which is preliminary data.</text>
</comment>
<proteinExistence type="predicted"/>
<sequence>MDDVKDRVKGFMKKVNNPFSSSSSSSKFKGQGRVLGSYSSSSLSSNSISISKPISSPTNSKPLLQKTINSDHNRIHKPKKSDLDRKPGNGFDPFDSLVTTGKRSQNGYSLNVYECTVCGKSFRYEEEVSEHVDSCLSNRIESNDANIVVSDKNNEEVEWSNGELEVCVECEFRRIRISNPRIKEVFGEVMGGVELLSFVGFKITEENGETWAVMEVRTEEQIKLIKKSTLLLESQLVHVQEPSKRENLVLATSAEIDANTAKLKQVDRQVVIIADILEIHLIFH</sequence>
<evidence type="ECO:0000313" key="5">
    <source>
        <dbReference type="Proteomes" id="UP000447434"/>
    </source>
</evidence>
<feature type="domain" description="C2H2-type" evidence="3">
    <location>
        <begin position="113"/>
        <end position="131"/>
    </location>
</feature>
<evidence type="ECO:0000259" key="3">
    <source>
        <dbReference type="PROSITE" id="PS50157"/>
    </source>
</evidence>
<dbReference type="Gene3D" id="1.20.58.2190">
    <property type="match status" value="1"/>
</dbReference>
<dbReference type="CDD" id="cd09212">
    <property type="entry name" value="PUB"/>
    <property type="match status" value="1"/>
</dbReference>
<keyword evidence="5" id="KW-1185">Reference proteome</keyword>
<dbReference type="EMBL" id="WOCE01000016">
    <property type="protein sequence ID" value="KAE9597546.1"/>
    <property type="molecule type" value="Genomic_DNA"/>
</dbReference>
<keyword evidence="1" id="KW-0863">Zinc-finger</keyword>
<evidence type="ECO:0000256" key="1">
    <source>
        <dbReference type="PROSITE-ProRule" id="PRU00042"/>
    </source>
</evidence>
<dbReference type="Gene3D" id="3.30.160.60">
    <property type="entry name" value="Classic Zinc Finger"/>
    <property type="match status" value="1"/>
</dbReference>
<dbReference type="InterPro" id="IPR036339">
    <property type="entry name" value="PUB-like_dom_sf"/>
</dbReference>
<dbReference type="Proteomes" id="UP000447434">
    <property type="component" value="Chromosome 16"/>
</dbReference>
<feature type="compositionally biased region" description="Low complexity" evidence="2">
    <location>
        <begin position="37"/>
        <end position="62"/>
    </location>
</feature>
<dbReference type="AlphaFoldDB" id="A0A6A4NV77"/>
<dbReference type="PROSITE" id="PS50157">
    <property type="entry name" value="ZINC_FINGER_C2H2_2"/>
    <property type="match status" value="1"/>
</dbReference>
<feature type="region of interest" description="Disordered" evidence="2">
    <location>
        <begin position="1"/>
        <end position="90"/>
    </location>
</feature>